<proteinExistence type="predicted"/>
<comment type="caution">
    <text evidence="1">The sequence shown here is derived from an EMBL/GenBank/DDBJ whole genome shotgun (WGS) entry which is preliminary data.</text>
</comment>
<name>A0A3M7RM91_BRAPC</name>
<sequence length="61" mass="7078">MLISSERKILSVKANNFRYRLNLTCACIKKMWGIMFELSFSAHCVISGFYKTCQNLINLKV</sequence>
<keyword evidence="2" id="KW-1185">Reference proteome</keyword>
<dbReference type="AlphaFoldDB" id="A0A3M7RM91"/>
<evidence type="ECO:0000313" key="2">
    <source>
        <dbReference type="Proteomes" id="UP000276133"/>
    </source>
</evidence>
<accession>A0A3M7RM91</accession>
<dbReference type="EMBL" id="REGN01003084">
    <property type="protein sequence ID" value="RNA24651.1"/>
    <property type="molecule type" value="Genomic_DNA"/>
</dbReference>
<evidence type="ECO:0000313" key="1">
    <source>
        <dbReference type="EMBL" id="RNA24651.1"/>
    </source>
</evidence>
<gene>
    <name evidence="1" type="ORF">BpHYR1_017818</name>
</gene>
<organism evidence="1 2">
    <name type="scientific">Brachionus plicatilis</name>
    <name type="common">Marine rotifer</name>
    <name type="synonym">Brachionus muelleri</name>
    <dbReference type="NCBI Taxonomy" id="10195"/>
    <lineage>
        <taxon>Eukaryota</taxon>
        <taxon>Metazoa</taxon>
        <taxon>Spiralia</taxon>
        <taxon>Gnathifera</taxon>
        <taxon>Rotifera</taxon>
        <taxon>Eurotatoria</taxon>
        <taxon>Monogononta</taxon>
        <taxon>Pseudotrocha</taxon>
        <taxon>Ploima</taxon>
        <taxon>Brachionidae</taxon>
        <taxon>Brachionus</taxon>
    </lineage>
</organism>
<protein>
    <submittedName>
        <fullName evidence="1">Uncharacterized protein</fullName>
    </submittedName>
</protein>
<dbReference type="Proteomes" id="UP000276133">
    <property type="component" value="Unassembled WGS sequence"/>
</dbReference>
<reference evidence="1 2" key="1">
    <citation type="journal article" date="2018" name="Sci. Rep.">
        <title>Genomic signatures of local adaptation to the degree of environmental predictability in rotifers.</title>
        <authorList>
            <person name="Franch-Gras L."/>
            <person name="Hahn C."/>
            <person name="Garcia-Roger E.M."/>
            <person name="Carmona M.J."/>
            <person name="Serra M."/>
            <person name="Gomez A."/>
        </authorList>
    </citation>
    <scope>NUCLEOTIDE SEQUENCE [LARGE SCALE GENOMIC DNA]</scope>
    <source>
        <strain evidence="1">HYR1</strain>
    </source>
</reference>